<dbReference type="Proteomes" id="UP001434883">
    <property type="component" value="Unassembled WGS sequence"/>
</dbReference>
<proteinExistence type="predicted"/>
<organism evidence="2 3">
    <name type="scientific">Xenoophorus captivus</name>
    <dbReference type="NCBI Taxonomy" id="1517983"/>
    <lineage>
        <taxon>Eukaryota</taxon>
        <taxon>Metazoa</taxon>
        <taxon>Chordata</taxon>
        <taxon>Craniata</taxon>
        <taxon>Vertebrata</taxon>
        <taxon>Euteleostomi</taxon>
        <taxon>Actinopterygii</taxon>
        <taxon>Neopterygii</taxon>
        <taxon>Teleostei</taxon>
        <taxon>Neoteleostei</taxon>
        <taxon>Acanthomorphata</taxon>
        <taxon>Ovalentaria</taxon>
        <taxon>Atherinomorphae</taxon>
        <taxon>Cyprinodontiformes</taxon>
        <taxon>Goodeidae</taxon>
        <taxon>Xenoophorus</taxon>
    </lineage>
</organism>
<feature type="chain" id="PRO_5046277474" description="Secreted protein" evidence="1">
    <location>
        <begin position="22"/>
        <end position="120"/>
    </location>
</feature>
<feature type="signal peptide" evidence="1">
    <location>
        <begin position="1"/>
        <end position="21"/>
    </location>
</feature>
<evidence type="ECO:0000313" key="3">
    <source>
        <dbReference type="Proteomes" id="UP001434883"/>
    </source>
</evidence>
<name>A0ABV0RJF3_9TELE</name>
<comment type="caution">
    <text evidence="2">The sequence shown here is derived from an EMBL/GenBank/DDBJ whole genome shotgun (WGS) entry which is preliminary data.</text>
</comment>
<keyword evidence="1" id="KW-0732">Signal</keyword>
<gene>
    <name evidence="2" type="ORF">XENOCAPTIV_017348</name>
</gene>
<sequence length="120" mass="13389">MHLFLILFPSIFFYISGLTTAAGYTETQRVHMCAFRGREVKSLQSSHENFPVDCLYSGSCGFDLHLLTSPHQQSAYLLVRALHAPHVSGGPEVNPTGSMVRPREVKEKSNGLFLSTRFNC</sequence>
<dbReference type="EMBL" id="JAHRIN010045624">
    <property type="protein sequence ID" value="MEQ2207713.1"/>
    <property type="molecule type" value="Genomic_DNA"/>
</dbReference>
<evidence type="ECO:0000256" key="1">
    <source>
        <dbReference type="SAM" id="SignalP"/>
    </source>
</evidence>
<accession>A0ABV0RJF3</accession>
<protein>
    <recommendedName>
        <fullName evidence="4">Secreted protein</fullName>
    </recommendedName>
</protein>
<evidence type="ECO:0008006" key="4">
    <source>
        <dbReference type="Google" id="ProtNLM"/>
    </source>
</evidence>
<keyword evidence="3" id="KW-1185">Reference proteome</keyword>
<reference evidence="2 3" key="1">
    <citation type="submission" date="2021-06" db="EMBL/GenBank/DDBJ databases">
        <authorList>
            <person name="Palmer J.M."/>
        </authorList>
    </citation>
    <scope>NUCLEOTIDE SEQUENCE [LARGE SCALE GENOMIC DNA]</scope>
    <source>
        <strain evidence="2 3">XC_2019</strain>
        <tissue evidence="2">Muscle</tissue>
    </source>
</reference>
<evidence type="ECO:0000313" key="2">
    <source>
        <dbReference type="EMBL" id="MEQ2207713.1"/>
    </source>
</evidence>